<accession>X1I2H8</accession>
<dbReference type="InterPro" id="IPR002789">
    <property type="entry name" value="HerA_central"/>
</dbReference>
<dbReference type="InterPro" id="IPR027417">
    <property type="entry name" value="P-loop_NTPase"/>
</dbReference>
<dbReference type="AlphaFoldDB" id="X1I2H8"/>
<dbReference type="EMBL" id="BARU01044197">
    <property type="protein sequence ID" value="GAH76606.1"/>
    <property type="molecule type" value="Genomic_DNA"/>
</dbReference>
<comment type="caution">
    <text evidence="2">The sequence shown here is derived from an EMBL/GenBank/DDBJ whole genome shotgun (WGS) entry which is preliminary data.</text>
</comment>
<sequence length="176" mass="19968">YYQDGKDLYALGQITEIMMQNIWTQDPTMRGIIRQRGRVDPITEKQDIHMAKMIISSVFSVHDNSVQPSLFGTVPSTGTRIKLFDDKIMNALLADYQDELFYLGKTYGTDFNLPMWLKHFGPEKHGVGEAYHIGIFGKTGSGKSVLAKMMITGYLRHKGMSIYILDPQGEFSTEFS</sequence>
<reference evidence="2" key="1">
    <citation type="journal article" date="2014" name="Front. Microbiol.">
        <title>High frequency of phylogenetically diverse reductive dehalogenase-homologous genes in deep subseafloor sedimentary metagenomes.</title>
        <authorList>
            <person name="Kawai M."/>
            <person name="Futagami T."/>
            <person name="Toyoda A."/>
            <person name="Takaki Y."/>
            <person name="Nishi S."/>
            <person name="Hori S."/>
            <person name="Arai W."/>
            <person name="Tsubouchi T."/>
            <person name="Morono Y."/>
            <person name="Uchiyama I."/>
            <person name="Ito T."/>
            <person name="Fujiyama A."/>
            <person name="Inagaki F."/>
            <person name="Takami H."/>
        </authorList>
    </citation>
    <scope>NUCLEOTIDE SEQUENCE</scope>
    <source>
        <strain evidence="2">Expedition CK06-06</strain>
    </source>
</reference>
<gene>
    <name evidence="2" type="ORF">S03H2_67489</name>
</gene>
<name>X1I2H8_9ZZZZ</name>
<evidence type="ECO:0000259" key="1">
    <source>
        <dbReference type="Pfam" id="PF01935"/>
    </source>
</evidence>
<organism evidence="2">
    <name type="scientific">marine sediment metagenome</name>
    <dbReference type="NCBI Taxonomy" id="412755"/>
    <lineage>
        <taxon>unclassified sequences</taxon>
        <taxon>metagenomes</taxon>
        <taxon>ecological metagenomes</taxon>
    </lineage>
</organism>
<dbReference type="PANTHER" id="PTHR42957:SF1">
    <property type="entry name" value="HELICASE MJ1565-RELATED"/>
    <property type="match status" value="1"/>
</dbReference>
<proteinExistence type="predicted"/>
<feature type="non-terminal residue" evidence="2">
    <location>
        <position position="176"/>
    </location>
</feature>
<dbReference type="Pfam" id="PF01935">
    <property type="entry name" value="DUF87"/>
    <property type="match status" value="1"/>
</dbReference>
<dbReference type="SUPFAM" id="SSF52540">
    <property type="entry name" value="P-loop containing nucleoside triphosphate hydrolases"/>
    <property type="match status" value="1"/>
</dbReference>
<dbReference type="InterPro" id="IPR008571">
    <property type="entry name" value="HerA-like"/>
</dbReference>
<feature type="non-terminal residue" evidence="2">
    <location>
        <position position="1"/>
    </location>
</feature>
<dbReference type="PANTHER" id="PTHR42957">
    <property type="entry name" value="HELICASE MJ1565-RELATED"/>
    <property type="match status" value="1"/>
</dbReference>
<protein>
    <recommendedName>
        <fullName evidence="1">Helicase HerA central domain-containing protein</fullName>
    </recommendedName>
</protein>
<evidence type="ECO:0000313" key="2">
    <source>
        <dbReference type="EMBL" id="GAH76606.1"/>
    </source>
</evidence>
<dbReference type="Gene3D" id="3.40.50.300">
    <property type="entry name" value="P-loop containing nucleotide triphosphate hydrolases"/>
    <property type="match status" value="1"/>
</dbReference>
<feature type="domain" description="Helicase HerA central" evidence="1">
    <location>
        <begin position="132"/>
        <end position="175"/>
    </location>
</feature>